<name>A0A672RXN8_SINGR</name>
<evidence type="ECO:0000256" key="4">
    <source>
        <dbReference type="ARBA" id="ARBA00023117"/>
    </source>
</evidence>
<dbReference type="PROSITE" id="PS00633">
    <property type="entry name" value="BROMODOMAIN_1"/>
    <property type="match status" value="1"/>
</dbReference>
<keyword evidence="4 7" id="KW-0103">Bromodomain</keyword>
<feature type="region of interest" description="Disordered" evidence="8">
    <location>
        <begin position="809"/>
        <end position="839"/>
    </location>
</feature>
<dbReference type="GO" id="GO:0006338">
    <property type="term" value="P:chromatin remodeling"/>
    <property type="evidence" value="ECO:0007669"/>
    <property type="project" value="TreeGrafter"/>
</dbReference>
<dbReference type="Ensembl" id="ENSSGRT00000099958.1">
    <property type="protein sequence ID" value="ENSSGRP00000093924.1"/>
    <property type="gene ID" value="ENSSGRG00000047035.1"/>
</dbReference>
<protein>
    <submittedName>
        <fullName evidence="11">Bromodomain testis-specific protein-like</fullName>
    </submittedName>
</protein>
<feature type="compositionally biased region" description="Low complexity" evidence="8">
    <location>
        <begin position="525"/>
        <end position="555"/>
    </location>
</feature>
<sequence length="861" mass="96954">QQDPVTFSSRAHPAPQRLSQFGRFNFVAMECIEDFNTMFTNCYVYNRPGDDIVRMAQALEKHFLEKMAKMPQEEFEISALTSKAPVKGGRKTTAVLKRPQSPVSEVVFQQTVTVIPPDALHTIPSAPLSAQLTAKLKNGVKRKADTTTPSASSISSYESSSCVTEPKVLKLFSRRGSGRPIKPPCKDLPESPPQHQVGRRTKLSERLKYCNAILKEMFAKKHSAYAWPFYKPVDAKALGLLDYHEIIYQPMDMSTIKKKMEAREYTDALQFAADMRLMFSNCYKYNPPGHEVVAMARKLQDVFEFRFSKIPDEPRNSAPSSSQNRVRKERAHSPSSSESSDIFIYELLYNVISVFTHQLKAVREQLQLLTQTPLLKPKKREKSKKKRKKESESSKQKGEEIKKPAKMQKRSNSKSESRAYDSEEEMNALPMSYEEKRQLSLDINKLPGDKLGKVVNIIKAREPLLRDTDPEEIEIDFETLKPSTLRALECYVVACLQKKLKETDSEYCSVNINTLGEFKDASHPSCLSDSSSSSSSSSSDNSCSDSSSSDSCDSDSALHSRLPPQPSRPSDKAAPLPRKTWTAPLPLNLPPDQATSPLCNTSASSPRNDNTATSPKCSHVSIPPHPPTSLLSDPLFPRSPLLDPLDPQVSRVGPPSPQCRLLSPLHESPLTNMRDEQSCPETLEEPSVQLHKMHGQYFSHRFPPEYFPFFSVDIVLKHADSWTSLGKMATQTPCPIKSSKESFQQFRKVAMEKEERERARKLQIECGLLMISSLTQQLQKTELDCPPSKPEVESAELLLMAAILDTPKAPEPCSLPQSSVDREREMARKREQERRRREAMSGVIDMTMQSDIMATFEKNLD</sequence>
<dbReference type="GO" id="GO:0000785">
    <property type="term" value="C:chromatin"/>
    <property type="evidence" value="ECO:0007669"/>
    <property type="project" value="TreeGrafter"/>
</dbReference>
<evidence type="ECO:0000259" key="10">
    <source>
        <dbReference type="PROSITE" id="PS51525"/>
    </source>
</evidence>
<dbReference type="AlphaFoldDB" id="A0A672RXN8"/>
<reference evidence="11" key="1">
    <citation type="submission" date="2025-08" db="UniProtKB">
        <authorList>
            <consortium name="Ensembl"/>
        </authorList>
    </citation>
    <scope>IDENTIFICATION</scope>
</reference>
<evidence type="ECO:0000259" key="9">
    <source>
        <dbReference type="PROSITE" id="PS50014"/>
    </source>
</evidence>
<feature type="compositionally biased region" description="Basic and acidic residues" evidence="8">
    <location>
        <begin position="820"/>
        <end position="839"/>
    </location>
</feature>
<keyword evidence="5" id="KW-0539">Nucleus</keyword>
<dbReference type="InterPro" id="IPR050935">
    <property type="entry name" value="Bromo_chromatin_reader"/>
</dbReference>
<dbReference type="PRINTS" id="PR00503">
    <property type="entry name" value="BROMODOMAIN"/>
</dbReference>
<feature type="region of interest" description="Disordered" evidence="8">
    <location>
        <begin position="521"/>
        <end position="626"/>
    </location>
</feature>
<evidence type="ECO:0000256" key="5">
    <source>
        <dbReference type="ARBA" id="ARBA00023242"/>
    </source>
</evidence>
<dbReference type="SUPFAM" id="SSF47370">
    <property type="entry name" value="Bromodomain"/>
    <property type="match status" value="2"/>
</dbReference>
<feature type="region of interest" description="Disordered" evidence="8">
    <location>
        <begin position="376"/>
        <end position="427"/>
    </location>
</feature>
<evidence type="ECO:0000256" key="8">
    <source>
        <dbReference type="SAM" id="MobiDB-lite"/>
    </source>
</evidence>
<dbReference type="PANTHER" id="PTHR22880">
    <property type="entry name" value="FALZ-RELATED BROMODOMAIN-CONTAINING PROTEINS"/>
    <property type="match status" value="1"/>
</dbReference>
<feature type="region of interest" description="Disordered" evidence="8">
    <location>
        <begin position="313"/>
        <end position="336"/>
    </location>
</feature>
<dbReference type="InterPro" id="IPR031354">
    <property type="entry name" value="BRD4_CDT"/>
</dbReference>
<dbReference type="Proteomes" id="UP000472262">
    <property type="component" value="Unassembled WGS sequence"/>
</dbReference>
<evidence type="ECO:0000256" key="3">
    <source>
        <dbReference type="ARBA" id="ARBA00022853"/>
    </source>
</evidence>
<comment type="similarity">
    <text evidence="6">Belongs to the BET family.</text>
</comment>
<evidence type="ECO:0000256" key="2">
    <source>
        <dbReference type="ARBA" id="ARBA00022737"/>
    </source>
</evidence>
<keyword evidence="3" id="KW-0156">Chromatin regulator</keyword>
<reference evidence="11" key="2">
    <citation type="submission" date="2025-09" db="UniProtKB">
        <authorList>
            <consortium name="Ensembl"/>
        </authorList>
    </citation>
    <scope>IDENTIFICATION</scope>
</reference>
<dbReference type="InterPro" id="IPR018359">
    <property type="entry name" value="Bromodomain_CS"/>
</dbReference>
<dbReference type="InterPro" id="IPR036427">
    <property type="entry name" value="Bromodomain-like_sf"/>
</dbReference>
<dbReference type="PROSITE" id="PS51525">
    <property type="entry name" value="NET"/>
    <property type="match status" value="1"/>
</dbReference>
<dbReference type="Gene3D" id="1.20.1270.220">
    <property type="match status" value="1"/>
</dbReference>
<comment type="subcellular location">
    <subcellularLocation>
        <location evidence="1">Nucleus</location>
    </subcellularLocation>
</comment>
<accession>A0A672RXN8</accession>
<keyword evidence="2" id="KW-0677">Repeat</keyword>
<dbReference type="FunFam" id="1.20.1270.220:FF:000001">
    <property type="entry name" value="bromodomain-containing protein 2 isoform X1"/>
    <property type="match status" value="1"/>
</dbReference>
<dbReference type="PROSITE" id="PS50014">
    <property type="entry name" value="BROMODOMAIN_2"/>
    <property type="match status" value="1"/>
</dbReference>
<dbReference type="InterPro" id="IPR043509">
    <property type="entry name" value="Bromo_Brdt_II"/>
</dbReference>
<feature type="domain" description="Bromo" evidence="9">
    <location>
        <begin position="221"/>
        <end position="293"/>
    </location>
</feature>
<dbReference type="Pfam" id="PF17105">
    <property type="entry name" value="BRD4_CDT"/>
    <property type="match status" value="1"/>
</dbReference>
<feature type="compositionally biased region" description="Basic residues" evidence="8">
    <location>
        <begin position="376"/>
        <end position="388"/>
    </location>
</feature>
<organism evidence="11 12">
    <name type="scientific">Sinocyclocheilus grahami</name>
    <name type="common">Dianchi golden-line fish</name>
    <name type="synonym">Barbus grahami</name>
    <dbReference type="NCBI Taxonomy" id="75366"/>
    <lineage>
        <taxon>Eukaryota</taxon>
        <taxon>Metazoa</taxon>
        <taxon>Chordata</taxon>
        <taxon>Craniata</taxon>
        <taxon>Vertebrata</taxon>
        <taxon>Euteleostomi</taxon>
        <taxon>Actinopterygii</taxon>
        <taxon>Neopterygii</taxon>
        <taxon>Teleostei</taxon>
        <taxon>Ostariophysi</taxon>
        <taxon>Cypriniformes</taxon>
        <taxon>Cyprinidae</taxon>
        <taxon>Cyprininae</taxon>
        <taxon>Sinocyclocheilus</taxon>
    </lineage>
</organism>
<dbReference type="PANTHER" id="PTHR22880:SF143">
    <property type="entry name" value="BROMODOMAIN-CONTAINING PROTEIN 4"/>
    <property type="match status" value="1"/>
</dbReference>
<dbReference type="CDD" id="cd05498">
    <property type="entry name" value="Bromo_Brdt_II_like"/>
    <property type="match status" value="1"/>
</dbReference>
<dbReference type="InterPro" id="IPR001487">
    <property type="entry name" value="Bromodomain"/>
</dbReference>
<feature type="domain" description="NET" evidence="10">
    <location>
        <begin position="421"/>
        <end position="503"/>
    </location>
</feature>
<feature type="compositionally biased region" description="Polar residues" evidence="8">
    <location>
        <begin position="593"/>
        <end position="616"/>
    </location>
</feature>
<feature type="compositionally biased region" description="Basic and acidic residues" evidence="8">
    <location>
        <begin position="389"/>
        <end position="403"/>
    </location>
</feature>
<evidence type="ECO:0000313" key="11">
    <source>
        <dbReference type="Ensembl" id="ENSSGRP00000093924.1"/>
    </source>
</evidence>
<dbReference type="Gene3D" id="1.20.920.10">
    <property type="entry name" value="Bromodomain-like"/>
    <property type="match status" value="2"/>
</dbReference>
<keyword evidence="12" id="KW-1185">Reference proteome</keyword>
<dbReference type="Pfam" id="PF00439">
    <property type="entry name" value="Bromodomain"/>
    <property type="match status" value="1"/>
</dbReference>
<evidence type="ECO:0000256" key="7">
    <source>
        <dbReference type="PROSITE-ProRule" id="PRU00035"/>
    </source>
</evidence>
<dbReference type="GO" id="GO:0006355">
    <property type="term" value="P:regulation of DNA-templated transcription"/>
    <property type="evidence" value="ECO:0007669"/>
    <property type="project" value="TreeGrafter"/>
</dbReference>
<dbReference type="SMART" id="SM00297">
    <property type="entry name" value="BROMO"/>
    <property type="match status" value="1"/>
</dbReference>
<feature type="region of interest" description="Disordered" evidence="8">
    <location>
        <begin position="177"/>
        <end position="201"/>
    </location>
</feature>
<evidence type="ECO:0000256" key="1">
    <source>
        <dbReference type="ARBA" id="ARBA00004123"/>
    </source>
</evidence>
<evidence type="ECO:0000256" key="6">
    <source>
        <dbReference type="ARBA" id="ARBA00044509"/>
    </source>
</evidence>
<dbReference type="GO" id="GO:0005634">
    <property type="term" value="C:nucleus"/>
    <property type="evidence" value="ECO:0007669"/>
    <property type="project" value="UniProtKB-SubCell"/>
</dbReference>
<dbReference type="InterPro" id="IPR038336">
    <property type="entry name" value="NET_sf"/>
</dbReference>
<dbReference type="InterPro" id="IPR027353">
    <property type="entry name" value="NET_dom"/>
</dbReference>
<dbReference type="Pfam" id="PF17035">
    <property type="entry name" value="BET"/>
    <property type="match status" value="1"/>
</dbReference>
<evidence type="ECO:0000313" key="12">
    <source>
        <dbReference type="Proteomes" id="UP000472262"/>
    </source>
</evidence>
<proteinExistence type="inferred from homology"/>
<dbReference type="FunFam" id="1.20.920.10:FF:000003">
    <property type="entry name" value="Bromodomain-containing protein 2"/>
    <property type="match status" value="1"/>
</dbReference>
<gene>
    <name evidence="11" type="primary">LOC107564432</name>
</gene>